<evidence type="ECO:0000313" key="1">
    <source>
        <dbReference type="EMBL" id="EDL91683.1"/>
    </source>
</evidence>
<gene>
    <name evidence="1" type="ORF">rCG_31972</name>
</gene>
<sequence>MCLPSIMDRLKDTEVHTLNSLKRWALFKDFKGL</sequence>
<evidence type="ECO:0000313" key="2">
    <source>
        <dbReference type="Proteomes" id="UP000234681"/>
    </source>
</evidence>
<dbReference type="EMBL" id="CH474039">
    <property type="protein sequence ID" value="EDL91683.1"/>
    <property type="molecule type" value="Genomic_DNA"/>
</dbReference>
<organism evidence="1 2">
    <name type="scientific">Rattus norvegicus</name>
    <name type="common">Rat</name>
    <dbReference type="NCBI Taxonomy" id="10116"/>
    <lineage>
        <taxon>Eukaryota</taxon>
        <taxon>Metazoa</taxon>
        <taxon>Chordata</taxon>
        <taxon>Craniata</taxon>
        <taxon>Vertebrata</taxon>
        <taxon>Euteleostomi</taxon>
        <taxon>Mammalia</taxon>
        <taxon>Eutheria</taxon>
        <taxon>Euarchontoglires</taxon>
        <taxon>Glires</taxon>
        <taxon>Rodentia</taxon>
        <taxon>Myomorpha</taxon>
        <taxon>Muroidea</taxon>
        <taxon>Muridae</taxon>
        <taxon>Murinae</taxon>
        <taxon>Rattus</taxon>
    </lineage>
</organism>
<accession>A6KDS2</accession>
<name>A6KDS2_RAT</name>
<dbReference type="AlphaFoldDB" id="A6KDS2"/>
<reference evidence="1 2" key="1">
    <citation type="submission" date="2005-09" db="EMBL/GenBank/DDBJ databases">
        <authorList>
            <person name="Mural R.J."/>
            <person name="Li P.W."/>
            <person name="Adams M.D."/>
            <person name="Amanatides P.G."/>
            <person name="Baden-Tillson H."/>
            <person name="Barnstead M."/>
            <person name="Chin S.H."/>
            <person name="Dew I."/>
            <person name="Evans C.A."/>
            <person name="Ferriera S."/>
            <person name="Flanigan M."/>
            <person name="Fosler C."/>
            <person name="Glodek A."/>
            <person name="Gu Z."/>
            <person name="Holt R.A."/>
            <person name="Jennings D."/>
            <person name="Kraft C.L."/>
            <person name="Lu F."/>
            <person name="Nguyen T."/>
            <person name="Nusskern D.R."/>
            <person name="Pfannkoch C.M."/>
            <person name="Sitter C."/>
            <person name="Sutton G.G."/>
            <person name="Venter J.C."/>
            <person name="Wang Z."/>
            <person name="Woodage T."/>
            <person name="Zheng X.H."/>
            <person name="Zhong F."/>
        </authorList>
    </citation>
    <scope>NUCLEOTIDE SEQUENCE [LARGE SCALE GENOMIC DNA]</scope>
    <source>
        <strain>BN</strain>
        <strain evidence="2">Sprague-Dawley</strain>
    </source>
</reference>
<protein>
    <submittedName>
        <fullName evidence="1">RCG31972</fullName>
    </submittedName>
</protein>
<proteinExistence type="predicted"/>
<dbReference type="Proteomes" id="UP000234681">
    <property type="component" value="Chromosome 5"/>
</dbReference>